<dbReference type="FunFam" id="3.10.260.20:FF:000001">
    <property type="entry name" value="Dachshund homolog 1"/>
    <property type="match status" value="1"/>
</dbReference>
<dbReference type="PANTHER" id="PTHR12577:SF14">
    <property type="entry name" value="DACHSHUND HOMOLOG 1"/>
    <property type="match status" value="1"/>
</dbReference>
<evidence type="ECO:0000313" key="6">
    <source>
        <dbReference type="Ensembl" id="ENSSGRP00000103694.1"/>
    </source>
</evidence>
<dbReference type="Ensembl" id="ENSSGRT00000110241.1">
    <property type="protein sequence ID" value="ENSSGRP00000103694.1"/>
    <property type="gene ID" value="ENSSGRG00000051422.1"/>
</dbReference>
<feature type="domain" description="SKI/SNO/DAC" evidence="5">
    <location>
        <begin position="77"/>
        <end position="185"/>
    </location>
</feature>
<dbReference type="InterPro" id="IPR037000">
    <property type="entry name" value="Ski_DNA-bd_sf"/>
</dbReference>
<sequence>MAVPAALIPPSSLVQPCPILTSSSASSSSSCSATAASSSSPSAASASPSQSATQNLFRTDLISTNTSSIPLAGKPVYSTPSPVENTPQNNECRMVELRGAKVASFTVEGQELICLPQAFDLFLKHLVGGLHTVYTKLKRLEITPVVCNVEQVRILRGLGAIQPGVNRCKLISRKDFETLYNDCTNASSRPGRPPKRTQSVTSPENPHIMPHSVPGLMSPGIIPHTGLTAAAAAAAAATNAAIAEAMKVKKIKLEVMSSYHGSNTQHRADLENGDLSSSVGLELPFMMMPHPLIPVSLPHASVTMAMSQMNHLSTIANMAAAAQGQSAPSRMVTSVIKERVPDSPSPAPSLEDGRRPGSRPSSQRSSSVSSSPAHTESSSDRMPVHHNGLSMNQVLLGLSPSILPGPKEGDLATHDIGHEAKRMHLEKEETPMCTPTARDSYERLSLAGQTLPPGFPSPFLFPDGLSSIETLLTNIQGLLKVAIDNARAQEKQVQLEKTELKMELFRERELRETLEKQLAIEQKNRAIIQKRLKKEKKAKRKLQEALEYESKRREQAEQSLKQTSPTESLRSLNDSLTQEIETDRSSGRTDAERTIQADGRLFLKTTVMY</sequence>
<proteinExistence type="inferred from homology"/>
<feature type="compositionally biased region" description="Polar residues" evidence="4">
    <location>
        <begin position="557"/>
        <end position="579"/>
    </location>
</feature>
<gene>
    <name evidence="6" type="primary">dachd</name>
</gene>
<dbReference type="CDD" id="cd21081">
    <property type="entry name" value="DHD_Dac"/>
    <property type="match status" value="1"/>
</dbReference>
<dbReference type="InterPro" id="IPR003380">
    <property type="entry name" value="SKI/SNO/DAC"/>
</dbReference>
<evidence type="ECO:0000256" key="3">
    <source>
        <dbReference type="ARBA" id="ARBA00038192"/>
    </source>
</evidence>
<feature type="region of interest" description="Disordered" evidence="4">
    <location>
        <begin position="339"/>
        <end position="386"/>
    </location>
</feature>
<feature type="compositionally biased region" description="Low complexity" evidence="4">
    <location>
        <begin position="358"/>
        <end position="376"/>
    </location>
</feature>
<dbReference type="InterPro" id="IPR052417">
    <property type="entry name" value="Dachshund_domain"/>
</dbReference>
<dbReference type="InterPro" id="IPR009061">
    <property type="entry name" value="DNA-bd_dom_put_sf"/>
</dbReference>
<dbReference type="SUPFAM" id="SSF46955">
    <property type="entry name" value="Putative DNA-binding domain"/>
    <property type="match status" value="1"/>
</dbReference>
<feature type="region of interest" description="Disordered" evidence="4">
    <location>
        <begin position="184"/>
        <end position="206"/>
    </location>
</feature>
<keyword evidence="2" id="KW-0539">Nucleus</keyword>
<dbReference type="GO" id="GO:0000978">
    <property type="term" value="F:RNA polymerase II cis-regulatory region sequence-specific DNA binding"/>
    <property type="evidence" value="ECO:0007669"/>
    <property type="project" value="TreeGrafter"/>
</dbReference>
<dbReference type="PANTHER" id="PTHR12577">
    <property type="entry name" value="DACHSHUND"/>
    <property type="match status" value="1"/>
</dbReference>
<comment type="subcellular location">
    <subcellularLocation>
        <location evidence="1">Nucleus</location>
    </subcellularLocation>
</comment>
<evidence type="ECO:0000256" key="1">
    <source>
        <dbReference type="ARBA" id="ARBA00004123"/>
    </source>
</evidence>
<dbReference type="Pfam" id="PF02437">
    <property type="entry name" value="Ski_Sno_DHD"/>
    <property type="match status" value="1"/>
</dbReference>
<dbReference type="GO" id="GO:0000981">
    <property type="term" value="F:DNA-binding transcription factor activity, RNA polymerase II-specific"/>
    <property type="evidence" value="ECO:0007669"/>
    <property type="project" value="TreeGrafter"/>
</dbReference>
<dbReference type="AlphaFoldDB" id="A0A672SPF4"/>
<accession>A0A672SPF4</accession>
<dbReference type="RefSeq" id="XP_016111084.1">
    <property type="nucleotide sequence ID" value="XM_016255598.1"/>
</dbReference>
<evidence type="ECO:0000256" key="2">
    <source>
        <dbReference type="ARBA" id="ARBA00023242"/>
    </source>
</evidence>
<dbReference type="CTD" id="791191"/>
<evidence type="ECO:0000256" key="4">
    <source>
        <dbReference type="SAM" id="MobiDB-lite"/>
    </source>
</evidence>
<organism evidence="6 7">
    <name type="scientific">Sinocyclocheilus grahami</name>
    <name type="common">Dianchi golden-line fish</name>
    <name type="synonym">Barbus grahami</name>
    <dbReference type="NCBI Taxonomy" id="75366"/>
    <lineage>
        <taxon>Eukaryota</taxon>
        <taxon>Metazoa</taxon>
        <taxon>Chordata</taxon>
        <taxon>Craniata</taxon>
        <taxon>Vertebrata</taxon>
        <taxon>Euteleostomi</taxon>
        <taxon>Actinopterygii</taxon>
        <taxon>Neopterygii</taxon>
        <taxon>Teleostei</taxon>
        <taxon>Ostariophysi</taxon>
        <taxon>Cypriniformes</taxon>
        <taxon>Cyprinidae</taxon>
        <taxon>Cyprininae</taxon>
        <taxon>Sinocyclocheilus</taxon>
    </lineage>
</organism>
<evidence type="ECO:0000313" key="7">
    <source>
        <dbReference type="Proteomes" id="UP000472262"/>
    </source>
</evidence>
<dbReference type="Proteomes" id="UP000472262">
    <property type="component" value="Unassembled WGS sequence"/>
</dbReference>
<reference evidence="6" key="1">
    <citation type="submission" date="2025-08" db="UniProtKB">
        <authorList>
            <consortium name="Ensembl"/>
        </authorList>
    </citation>
    <scope>IDENTIFICATION</scope>
</reference>
<name>A0A672SPF4_SINGR</name>
<reference evidence="6" key="2">
    <citation type="submission" date="2025-09" db="UniProtKB">
        <authorList>
            <consortium name="Ensembl"/>
        </authorList>
    </citation>
    <scope>IDENTIFICATION</scope>
</reference>
<feature type="region of interest" description="Disordered" evidence="4">
    <location>
        <begin position="548"/>
        <end position="593"/>
    </location>
</feature>
<comment type="similarity">
    <text evidence="3">Belongs to the DACH/dachshund family.</text>
</comment>
<dbReference type="GO" id="GO:0005667">
    <property type="term" value="C:transcription regulator complex"/>
    <property type="evidence" value="ECO:0007669"/>
    <property type="project" value="TreeGrafter"/>
</dbReference>
<protein>
    <recommendedName>
        <fullName evidence="5">SKI/SNO/DAC domain-containing protein</fullName>
    </recommendedName>
</protein>
<dbReference type="GeneID" id="107569475"/>
<keyword evidence="7" id="KW-1185">Reference proteome</keyword>
<dbReference type="Gene3D" id="3.10.260.20">
    <property type="entry name" value="Ski"/>
    <property type="match status" value="1"/>
</dbReference>
<feature type="compositionally biased region" description="Basic and acidic residues" evidence="4">
    <location>
        <begin position="581"/>
        <end position="593"/>
    </location>
</feature>
<evidence type="ECO:0000259" key="5">
    <source>
        <dbReference type="Pfam" id="PF02437"/>
    </source>
</evidence>
<dbReference type="GO" id="GO:0005634">
    <property type="term" value="C:nucleus"/>
    <property type="evidence" value="ECO:0007669"/>
    <property type="project" value="UniProtKB-SubCell"/>
</dbReference>
<dbReference type="OrthoDB" id="6436112at2759"/>